<reference evidence="1 2" key="1">
    <citation type="journal article" date="2018" name="Front. Plant Sci.">
        <title>Red Clover (Trifolium pratense) and Zigzag Clover (T. medium) - A Picture of Genomic Similarities and Differences.</title>
        <authorList>
            <person name="Dluhosova J."/>
            <person name="Istvanek J."/>
            <person name="Nedelnik J."/>
            <person name="Repkova J."/>
        </authorList>
    </citation>
    <scope>NUCLEOTIDE SEQUENCE [LARGE SCALE GENOMIC DNA]</scope>
    <source>
        <strain evidence="2">cv. 10/8</strain>
        <tissue evidence="1">Leaf</tissue>
    </source>
</reference>
<organism evidence="1 2">
    <name type="scientific">Trifolium medium</name>
    <dbReference type="NCBI Taxonomy" id="97028"/>
    <lineage>
        <taxon>Eukaryota</taxon>
        <taxon>Viridiplantae</taxon>
        <taxon>Streptophyta</taxon>
        <taxon>Embryophyta</taxon>
        <taxon>Tracheophyta</taxon>
        <taxon>Spermatophyta</taxon>
        <taxon>Magnoliopsida</taxon>
        <taxon>eudicotyledons</taxon>
        <taxon>Gunneridae</taxon>
        <taxon>Pentapetalae</taxon>
        <taxon>rosids</taxon>
        <taxon>fabids</taxon>
        <taxon>Fabales</taxon>
        <taxon>Fabaceae</taxon>
        <taxon>Papilionoideae</taxon>
        <taxon>50 kb inversion clade</taxon>
        <taxon>NPAAA clade</taxon>
        <taxon>Hologalegina</taxon>
        <taxon>IRL clade</taxon>
        <taxon>Trifolieae</taxon>
        <taxon>Trifolium</taxon>
    </lineage>
</organism>
<keyword evidence="2" id="KW-1185">Reference proteome</keyword>
<dbReference type="AlphaFoldDB" id="A0A392V995"/>
<comment type="caution">
    <text evidence="1">The sequence shown here is derived from an EMBL/GenBank/DDBJ whole genome shotgun (WGS) entry which is preliminary data.</text>
</comment>
<sequence>LHGPEITERVTPGGQDFVRLPGCLLAPYLGIFSGLPLLGSLGDIGISSGSQVRHVRSLDGTSHWVAGFT</sequence>
<feature type="non-terminal residue" evidence="1">
    <location>
        <position position="1"/>
    </location>
</feature>
<proteinExistence type="predicted"/>
<evidence type="ECO:0000313" key="2">
    <source>
        <dbReference type="Proteomes" id="UP000265520"/>
    </source>
</evidence>
<evidence type="ECO:0000313" key="1">
    <source>
        <dbReference type="EMBL" id="MCI84012.1"/>
    </source>
</evidence>
<protein>
    <submittedName>
        <fullName evidence="1">Uncharacterized protein</fullName>
    </submittedName>
</protein>
<dbReference type="EMBL" id="LXQA011080733">
    <property type="protein sequence ID" value="MCI84012.1"/>
    <property type="molecule type" value="Genomic_DNA"/>
</dbReference>
<name>A0A392V995_9FABA</name>
<dbReference type="Proteomes" id="UP000265520">
    <property type="component" value="Unassembled WGS sequence"/>
</dbReference>
<accession>A0A392V995</accession>